<dbReference type="GO" id="GO:0061665">
    <property type="term" value="F:SUMO ligase activity"/>
    <property type="evidence" value="ECO:0007669"/>
    <property type="project" value="TreeGrafter"/>
</dbReference>
<comment type="pathway">
    <text evidence="1">Protein modification; protein sumoylation.</text>
</comment>
<dbReference type="InterPro" id="IPR023321">
    <property type="entry name" value="PINIT"/>
</dbReference>
<accession>A0AAJ0B5T7</accession>
<dbReference type="AlphaFoldDB" id="A0AAJ0B5T7"/>
<keyword evidence="7" id="KW-0862">Zinc</keyword>
<dbReference type="InterPro" id="IPR031141">
    <property type="entry name" value="SIZ1/2_SP-RING"/>
</dbReference>
<keyword evidence="6" id="KW-0833">Ubl conjugation pathway</keyword>
<dbReference type="PANTHER" id="PTHR10782">
    <property type="entry name" value="ZINC FINGER MIZ DOMAIN-CONTAINING PROTEIN"/>
    <property type="match status" value="1"/>
</dbReference>
<keyword evidence="5 8" id="KW-0863">Zinc-finger</keyword>
<dbReference type="GO" id="GO:0008270">
    <property type="term" value="F:zinc ion binding"/>
    <property type="evidence" value="ECO:0007669"/>
    <property type="project" value="UniProtKB-KW"/>
</dbReference>
<evidence type="ECO:0000256" key="2">
    <source>
        <dbReference type="ARBA" id="ARBA00005383"/>
    </source>
</evidence>
<dbReference type="Gene3D" id="3.30.40.10">
    <property type="entry name" value="Zinc/RING finger domain, C3HC4 (zinc finger)"/>
    <property type="match status" value="1"/>
</dbReference>
<feature type="domain" description="PINIT" evidence="11">
    <location>
        <begin position="135"/>
        <end position="284"/>
    </location>
</feature>
<feature type="compositionally biased region" description="Polar residues" evidence="9">
    <location>
        <begin position="434"/>
        <end position="448"/>
    </location>
</feature>
<evidence type="ECO:0000256" key="7">
    <source>
        <dbReference type="ARBA" id="ARBA00022833"/>
    </source>
</evidence>
<evidence type="ECO:0000313" key="12">
    <source>
        <dbReference type="EMBL" id="KAK1750712.1"/>
    </source>
</evidence>
<sequence length="510" mass="56109">MDLESPSKAELEALIRTIYKPSKPKLQAICSVNGLPKTGNKADLHGRLIELINESVRNRDLKRYNEIRESVYKEAGLVPAMASAPYVPVRGNPIPTSHQQRYAAPTTFAPAPAFALSNGSRPNPALTLQQASLNASMGYDRSPAQIAPGFQFKASPFYEAKERLGEVKICEVMESHRHSVTFNVRASEILGYANNPSMRVMVFCAAGNTGVQEIAFPHQCELKVNGGEVKANMRGLKNKPGSTRPPDITDLLRLKPSNYNNTVEFTYALTNKKFYLLLVLCKAISVSKLVENIEKKIRKESVIAELTKKADDPDIEATSLNLSLKCPLSYSRLKNPCRAIGCSHIQCFDATSYLQLQEQGPQWVCPICNKPAPYEQLAVDEYVREIVRSTSDSVEQVTIDPYGKWTEPGAKNETKKEPRVAALLDDDFVISSPSAPYNRNGFSSSATPSRGPPSSVYLGGTAVGTSQNTPESGRSSSKRPAPEVIDLTLSDDDDQPPPKRVQYDHYGPPY</sequence>
<keyword evidence="3" id="KW-0808">Transferase</keyword>
<evidence type="ECO:0000259" key="10">
    <source>
        <dbReference type="PROSITE" id="PS51044"/>
    </source>
</evidence>
<dbReference type="InterPro" id="IPR004181">
    <property type="entry name" value="Znf_MIZ"/>
</dbReference>
<dbReference type="EMBL" id="MU839845">
    <property type="protein sequence ID" value="KAK1750712.1"/>
    <property type="molecule type" value="Genomic_DNA"/>
</dbReference>
<protein>
    <submittedName>
        <fullName evidence="12">PINIT domain-containing protein</fullName>
    </submittedName>
</protein>
<dbReference type="Pfam" id="PF14324">
    <property type="entry name" value="PINIT"/>
    <property type="match status" value="1"/>
</dbReference>
<keyword evidence="13" id="KW-1185">Reference proteome</keyword>
<evidence type="ECO:0000256" key="9">
    <source>
        <dbReference type="SAM" id="MobiDB-lite"/>
    </source>
</evidence>
<gene>
    <name evidence="12" type="ORF">QBC47DRAFT_309471</name>
</gene>
<keyword evidence="4" id="KW-0479">Metal-binding</keyword>
<dbReference type="SUPFAM" id="SSF68906">
    <property type="entry name" value="SAP domain"/>
    <property type="match status" value="1"/>
</dbReference>
<dbReference type="Proteomes" id="UP001239445">
    <property type="component" value="Unassembled WGS sequence"/>
</dbReference>
<feature type="region of interest" description="Disordered" evidence="9">
    <location>
        <begin position="434"/>
        <end position="510"/>
    </location>
</feature>
<dbReference type="Gene3D" id="2.60.120.780">
    <property type="entry name" value="PINIT domain"/>
    <property type="match status" value="1"/>
</dbReference>
<dbReference type="Pfam" id="PF02891">
    <property type="entry name" value="zf-MIZ"/>
    <property type="match status" value="1"/>
</dbReference>
<dbReference type="InterPro" id="IPR013083">
    <property type="entry name" value="Znf_RING/FYVE/PHD"/>
</dbReference>
<dbReference type="InterPro" id="IPR038654">
    <property type="entry name" value="PINIT_sf"/>
</dbReference>
<dbReference type="CDD" id="cd16792">
    <property type="entry name" value="SP-RING_Siz-like"/>
    <property type="match status" value="1"/>
</dbReference>
<comment type="similarity">
    <text evidence="2">Belongs to the PIAS family.</text>
</comment>
<dbReference type="PANTHER" id="PTHR10782:SF4">
    <property type="entry name" value="TONALLI, ISOFORM E"/>
    <property type="match status" value="1"/>
</dbReference>
<dbReference type="GO" id="GO:0000785">
    <property type="term" value="C:chromatin"/>
    <property type="evidence" value="ECO:0007669"/>
    <property type="project" value="TreeGrafter"/>
</dbReference>
<name>A0AAJ0B5T7_9PEZI</name>
<dbReference type="PROSITE" id="PS51044">
    <property type="entry name" value="ZF_SP_RING"/>
    <property type="match status" value="1"/>
</dbReference>
<reference evidence="12" key="1">
    <citation type="submission" date="2023-06" db="EMBL/GenBank/DDBJ databases">
        <title>Genome-scale phylogeny and comparative genomics of the fungal order Sordariales.</title>
        <authorList>
            <consortium name="Lawrence Berkeley National Laboratory"/>
            <person name="Hensen N."/>
            <person name="Bonometti L."/>
            <person name="Westerberg I."/>
            <person name="Brannstrom I.O."/>
            <person name="Guillou S."/>
            <person name="Cros-Aarteil S."/>
            <person name="Calhoun S."/>
            <person name="Haridas S."/>
            <person name="Kuo A."/>
            <person name="Mondo S."/>
            <person name="Pangilinan J."/>
            <person name="Riley R."/>
            <person name="Labutti K."/>
            <person name="Andreopoulos B."/>
            <person name="Lipzen A."/>
            <person name="Chen C."/>
            <person name="Yanf M."/>
            <person name="Daum C."/>
            <person name="Ng V."/>
            <person name="Clum A."/>
            <person name="Steindorff A."/>
            <person name="Ohm R."/>
            <person name="Martin F."/>
            <person name="Silar P."/>
            <person name="Natvig D."/>
            <person name="Lalanne C."/>
            <person name="Gautier V."/>
            <person name="Ament-Velasquez S.L."/>
            <person name="Kruys A."/>
            <person name="Hutchinson M.I."/>
            <person name="Powell A.J."/>
            <person name="Barry K."/>
            <person name="Miller A.N."/>
            <person name="Grigoriev I.V."/>
            <person name="Debuchy R."/>
            <person name="Gladieux P."/>
            <person name="Thoren M.H."/>
            <person name="Johannesson H."/>
        </authorList>
    </citation>
    <scope>NUCLEOTIDE SEQUENCE</scope>
    <source>
        <strain evidence="12">PSN4</strain>
    </source>
</reference>
<feature type="domain" description="SP-RING-type" evidence="10">
    <location>
        <begin position="311"/>
        <end position="396"/>
    </location>
</feature>
<evidence type="ECO:0000256" key="5">
    <source>
        <dbReference type="ARBA" id="ARBA00022771"/>
    </source>
</evidence>
<evidence type="ECO:0000256" key="3">
    <source>
        <dbReference type="ARBA" id="ARBA00022679"/>
    </source>
</evidence>
<evidence type="ECO:0000313" key="13">
    <source>
        <dbReference type="Proteomes" id="UP001239445"/>
    </source>
</evidence>
<comment type="caution">
    <text evidence="12">The sequence shown here is derived from an EMBL/GenBank/DDBJ whole genome shotgun (WGS) entry which is preliminary data.</text>
</comment>
<dbReference type="PROSITE" id="PS51466">
    <property type="entry name" value="PINIT"/>
    <property type="match status" value="1"/>
</dbReference>
<dbReference type="InterPro" id="IPR036361">
    <property type="entry name" value="SAP_dom_sf"/>
</dbReference>
<dbReference type="GO" id="GO:0016925">
    <property type="term" value="P:protein sumoylation"/>
    <property type="evidence" value="ECO:0007669"/>
    <property type="project" value="TreeGrafter"/>
</dbReference>
<evidence type="ECO:0000259" key="11">
    <source>
        <dbReference type="PROSITE" id="PS51466"/>
    </source>
</evidence>
<evidence type="ECO:0000256" key="4">
    <source>
        <dbReference type="ARBA" id="ARBA00022723"/>
    </source>
</evidence>
<dbReference type="SUPFAM" id="SSF57850">
    <property type="entry name" value="RING/U-box"/>
    <property type="match status" value="1"/>
</dbReference>
<feature type="compositionally biased region" description="Polar residues" evidence="9">
    <location>
        <begin position="463"/>
        <end position="475"/>
    </location>
</feature>
<evidence type="ECO:0000256" key="8">
    <source>
        <dbReference type="PROSITE-ProRule" id="PRU00452"/>
    </source>
</evidence>
<organism evidence="12 13">
    <name type="scientific">Echria macrotheca</name>
    <dbReference type="NCBI Taxonomy" id="438768"/>
    <lineage>
        <taxon>Eukaryota</taxon>
        <taxon>Fungi</taxon>
        <taxon>Dikarya</taxon>
        <taxon>Ascomycota</taxon>
        <taxon>Pezizomycotina</taxon>
        <taxon>Sordariomycetes</taxon>
        <taxon>Sordariomycetidae</taxon>
        <taxon>Sordariales</taxon>
        <taxon>Schizotheciaceae</taxon>
        <taxon>Echria</taxon>
    </lineage>
</organism>
<proteinExistence type="inferred from homology"/>
<evidence type="ECO:0000256" key="1">
    <source>
        <dbReference type="ARBA" id="ARBA00004718"/>
    </source>
</evidence>
<evidence type="ECO:0000256" key="6">
    <source>
        <dbReference type="ARBA" id="ARBA00022786"/>
    </source>
</evidence>